<dbReference type="Proteomes" id="UP000316256">
    <property type="component" value="Unassembled WGS sequence"/>
</dbReference>
<dbReference type="CDD" id="cd04606">
    <property type="entry name" value="CBS_pair_Mg_transporter"/>
    <property type="match status" value="1"/>
</dbReference>
<dbReference type="InterPro" id="IPR011033">
    <property type="entry name" value="PRC_barrel-like_sf"/>
</dbReference>
<evidence type="ECO:0000259" key="3">
    <source>
        <dbReference type="PROSITE" id="PS51371"/>
    </source>
</evidence>
<dbReference type="Gene3D" id="1.25.60.10">
    <property type="entry name" value="MgtE N-terminal domain-like"/>
    <property type="match status" value="1"/>
</dbReference>
<reference evidence="4 5" key="1">
    <citation type="submission" date="2019-06" db="EMBL/GenBank/DDBJ databases">
        <title>Rhodococcus spaelei sp. nov., isolated from a cave.</title>
        <authorList>
            <person name="Lee S.D."/>
        </authorList>
    </citation>
    <scope>NUCLEOTIDE SEQUENCE [LARGE SCALE GENOMIC DNA]</scope>
    <source>
        <strain evidence="4 5">C9-5</strain>
    </source>
</reference>
<proteinExistence type="predicted"/>
<dbReference type="SUPFAM" id="SSF54631">
    <property type="entry name" value="CBS-domain pair"/>
    <property type="match status" value="1"/>
</dbReference>
<feature type="region of interest" description="Disordered" evidence="2">
    <location>
        <begin position="416"/>
        <end position="446"/>
    </location>
</feature>
<name>A0A541B284_9NOCA</name>
<dbReference type="OrthoDB" id="9764830at2"/>
<dbReference type="PANTHER" id="PTHR43773">
    <property type="entry name" value="MAGNESIUM TRANSPORTER MGTE"/>
    <property type="match status" value="1"/>
</dbReference>
<dbReference type="Gene3D" id="3.10.580.10">
    <property type="entry name" value="CBS-domain"/>
    <property type="match status" value="1"/>
</dbReference>
<comment type="caution">
    <text evidence="4">The sequence shown here is derived from an EMBL/GenBank/DDBJ whole genome shotgun (WGS) entry which is preliminary data.</text>
</comment>
<dbReference type="InterPro" id="IPR006668">
    <property type="entry name" value="Mg_transptr_MgtE_intracell_dom"/>
</dbReference>
<dbReference type="SMART" id="SM00116">
    <property type="entry name" value="CBS"/>
    <property type="match status" value="1"/>
</dbReference>
<feature type="domain" description="CBS" evidence="3">
    <location>
        <begin position="363"/>
        <end position="422"/>
    </location>
</feature>
<dbReference type="SMART" id="SM00924">
    <property type="entry name" value="MgtE_N"/>
    <property type="match status" value="1"/>
</dbReference>
<keyword evidence="1" id="KW-0129">CBS domain</keyword>
<dbReference type="GO" id="GO:0016020">
    <property type="term" value="C:membrane"/>
    <property type="evidence" value="ECO:0007669"/>
    <property type="project" value="InterPro"/>
</dbReference>
<dbReference type="SUPFAM" id="SSF158791">
    <property type="entry name" value="MgtE N-terminal domain-like"/>
    <property type="match status" value="1"/>
</dbReference>
<protein>
    <submittedName>
        <fullName evidence="4">Magnesium transporter</fullName>
    </submittedName>
</protein>
<dbReference type="AlphaFoldDB" id="A0A541B284"/>
<dbReference type="InterPro" id="IPR046342">
    <property type="entry name" value="CBS_dom_sf"/>
</dbReference>
<dbReference type="RefSeq" id="WP_142101804.1">
    <property type="nucleotide sequence ID" value="NZ_VIGH01000008.1"/>
</dbReference>
<gene>
    <name evidence="4" type="ORF">FK531_18155</name>
</gene>
<evidence type="ECO:0000256" key="2">
    <source>
        <dbReference type="SAM" id="MobiDB-lite"/>
    </source>
</evidence>
<accession>A0A541B284</accession>
<sequence>MNTFDSNESTSPPGSTRVVYFSRLRRLPVVALSGETVGRVDDVVVRLRGVDAYPLVTGLVVDMGGRRVYLSTDQVSDLTPDLVNLSRNKVDLRGFARREGEVLLGADLLDHRLIDVPAAELVQAYDIEIEDSGAGWVLARLDTRRPARLFGLIKSQGGQASRDWKAFEPLIGHNQSVEVRQEGERLSTLKPAQIADLLEDATKREGGEILDRVHTHPELEADVFEELDPDKATKLLEEMTDAEVAGVLGRMQADDAADAVADLRQSRRRRVLELMPPGQRTKVVTLMGFNPSSAGGLMTVDVASCGVTDSAAQGLSVIAGAKSMQSEALLKVHVVTGTGQLVGVVSVIRLLQADPAVPVAELMDSDPVRVSADADLTDVALLMADYNLATIPVVDDSDRVLGVVTVDDVLEATIPEDWRRREPAPRPVTEPAAGAATGRERGDRRD</sequence>
<dbReference type="InterPro" id="IPR000644">
    <property type="entry name" value="CBS_dom"/>
</dbReference>
<dbReference type="EMBL" id="VIGH01000008">
    <property type="protein sequence ID" value="TQF66421.1"/>
    <property type="molecule type" value="Genomic_DNA"/>
</dbReference>
<dbReference type="PROSITE" id="PS51371">
    <property type="entry name" value="CBS"/>
    <property type="match status" value="1"/>
</dbReference>
<dbReference type="Pfam" id="PF03448">
    <property type="entry name" value="MgtE_N"/>
    <property type="match status" value="1"/>
</dbReference>
<keyword evidence="5" id="KW-1185">Reference proteome</keyword>
<dbReference type="Pfam" id="PF00571">
    <property type="entry name" value="CBS"/>
    <property type="match status" value="1"/>
</dbReference>
<organism evidence="4 5">
    <name type="scientific">Rhodococcus spelaei</name>
    <dbReference type="NCBI Taxonomy" id="2546320"/>
    <lineage>
        <taxon>Bacteria</taxon>
        <taxon>Bacillati</taxon>
        <taxon>Actinomycetota</taxon>
        <taxon>Actinomycetes</taxon>
        <taxon>Mycobacteriales</taxon>
        <taxon>Nocardiaceae</taxon>
        <taxon>Rhodococcus</taxon>
    </lineage>
</organism>
<evidence type="ECO:0000313" key="5">
    <source>
        <dbReference type="Proteomes" id="UP000316256"/>
    </source>
</evidence>
<dbReference type="InterPro" id="IPR006669">
    <property type="entry name" value="MgtE_transporter"/>
</dbReference>
<dbReference type="InterPro" id="IPR038076">
    <property type="entry name" value="MgtE_N_sf"/>
</dbReference>
<evidence type="ECO:0000256" key="1">
    <source>
        <dbReference type="PROSITE-ProRule" id="PRU00703"/>
    </source>
</evidence>
<dbReference type="PANTHER" id="PTHR43773:SF1">
    <property type="entry name" value="MAGNESIUM TRANSPORTER MGTE"/>
    <property type="match status" value="1"/>
</dbReference>
<evidence type="ECO:0000313" key="4">
    <source>
        <dbReference type="EMBL" id="TQF66421.1"/>
    </source>
</evidence>
<dbReference type="GO" id="GO:0015095">
    <property type="term" value="F:magnesium ion transmembrane transporter activity"/>
    <property type="evidence" value="ECO:0007669"/>
    <property type="project" value="InterPro"/>
</dbReference>
<dbReference type="SUPFAM" id="SSF50346">
    <property type="entry name" value="PRC-barrel domain"/>
    <property type="match status" value="1"/>
</dbReference>